<evidence type="ECO:0000256" key="1">
    <source>
        <dbReference type="ARBA" id="ARBA00022679"/>
    </source>
</evidence>
<keyword evidence="2" id="KW-0012">Acyltransferase</keyword>
<dbReference type="InterPro" id="IPR000182">
    <property type="entry name" value="GNAT_dom"/>
</dbReference>
<evidence type="ECO:0000256" key="2">
    <source>
        <dbReference type="ARBA" id="ARBA00023315"/>
    </source>
</evidence>
<proteinExistence type="predicted"/>
<dbReference type="Gene3D" id="3.40.630.30">
    <property type="match status" value="1"/>
</dbReference>
<dbReference type="RefSeq" id="WP_107665049.1">
    <property type="nucleotide sequence ID" value="NZ_PZKG01000098.1"/>
</dbReference>
<dbReference type="CDD" id="cd04301">
    <property type="entry name" value="NAT_SF"/>
    <property type="match status" value="1"/>
</dbReference>
<dbReference type="SUPFAM" id="SSF55729">
    <property type="entry name" value="Acyl-CoA N-acyltransferases (Nat)"/>
    <property type="match status" value="1"/>
</dbReference>
<accession>A0A2T4JRL3</accession>
<sequence>MSKSEAYALTIRPLARADEAAWRPLWTAYLAFYKTRLPEAVYASTFARLTSGEAREFHGLIAEQDGKAIGLAHYLFHRSCWKIENICYLQDLFTVPEARGQGVARALIGAVYAAADAEGSPGVWWLTAEDNYPARTLYDKVAVKSPFIRYMRPL</sequence>
<dbReference type="EMBL" id="PZKG01000098">
    <property type="protein sequence ID" value="PTE20545.1"/>
    <property type="molecule type" value="Genomic_DNA"/>
</dbReference>
<dbReference type="PROSITE" id="PS51186">
    <property type="entry name" value="GNAT"/>
    <property type="match status" value="1"/>
</dbReference>
<evidence type="ECO:0000313" key="4">
    <source>
        <dbReference type="EMBL" id="PTE20545.1"/>
    </source>
</evidence>
<dbReference type="PANTHER" id="PTHR43877">
    <property type="entry name" value="AMINOALKYLPHOSPHONATE N-ACETYLTRANSFERASE-RELATED-RELATED"/>
    <property type="match status" value="1"/>
</dbReference>
<comment type="caution">
    <text evidence="4">The sequence shown here is derived from an EMBL/GenBank/DDBJ whole genome shotgun (WGS) entry which is preliminary data.</text>
</comment>
<name>A0A2T4JRL3_9RHOB</name>
<dbReference type="Proteomes" id="UP000241010">
    <property type="component" value="Unassembled WGS sequence"/>
</dbReference>
<organism evidence="4 5">
    <name type="scientific">Cereibacter changlensis JA139</name>
    <dbReference type="NCBI Taxonomy" id="1188249"/>
    <lineage>
        <taxon>Bacteria</taxon>
        <taxon>Pseudomonadati</taxon>
        <taxon>Pseudomonadota</taxon>
        <taxon>Alphaproteobacteria</taxon>
        <taxon>Rhodobacterales</taxon>
        <taxon>Paracoccaceae</taxon>
        <taxon>Cereibacter</taxon>
    </lineage>
</organism>
<evidence type="ECO:0000259" key="3">
    <source>
        <dbReference type="PROSITE" id="PS51186"/>
    </source>
</evidence>
<dbReference type="OrthoDB" id="9805924at2"/>
<feature type="domain" description="N-acetyltransferase" evidence="3">
    <location>
        <begin position="9"/>
        <end position="154"/>
    </location>
</feature>
<evidence type="ECO:0000313" key="5">
    <source>
        <dbReference type="Proteomes" id="UP000241010"/>
    </source>
</evidence>
<dbReference type="PANTHER" id="PTHR43877:SF1">
    <property type="entry name" value="ACETYLTRANSFERASE"/>
    <property type="match status" value="1"/>
</dbReference>
<dbReference type="AlphaFoldDB" id="A0A2T4JRL3"/>
<dbReference type="Pfam" id="PF00583">
    <property type="entry name" value="Acetyltransf_1"/>
    <property type="match status" value="1"/>
</dbReference>
<keyword evidence="5" id="KW-1185">Reference proteome</keyword>
<dbReference type="InterPro" id="IPR050832">
    <property type="entry name" value="Bact_Acetyltransf"/>
</dbReference>
<keyword evidence="1 4" id="KW-0808">Transferase</keyword>
<reference evidence="4 5" key="1">
    <citation type="submission" date="2018-03" db="EMBL/GenBank/DDBJ databases">
        <title>Cereibacter changlensis.</title>
        <authorList>
            <person name="Meyer T.E."/>
            <person name="Miller S."/>
            <person name="Lodha T."/>
            <person name="Gandham S."/>
            <person name="Chintalapati S."/>
            <person name="Chintalapati V.R."/>
        </authorList>
    </citation>
    <scope>NUCLEOTIDE SEQUENCE [LARGE SCALE GENOMIC DNA]</scope>
    <source>
        <strain evidence="4 5">JA139</strain>
    </source>
</reference>
<gene>
    <name evidence="4" type="ORF">C5F48_16920</name>
</gene>
<dbReference type="InterPro" id="IPR016181">
    <property type="entry name" value="Acyl_CoA_acyltransferase"/>
</dbReference>
<dbReference type="GO" id="GO:0016747">
    <property type="term" value="F:acyltransferase activity, transferring groups other than amino-acyl groups"/>
    <property type="evidence" value="ECO:0007669"/>
    <property type="project" value="InterPro"/>
</dbReference>
<protein>
    <submittedName>
        <fullName evidence="4">GNAT family N-acetyltransferase</fullName>
    </submittedName>
</protein>